<reference evidence="4 5" key="1">
    <citation type="journal article" date="2019" name="Indoor Air">
        <title>Impacts of indoor surface finishes on bacterial viability.</title>
        <authorList>
            <person name="Hu J."/>
            <person name="Maamar S.B."/>
            <person name="Glawe A.J."/>
            <person name="Gottel N."/>
            <person name="Gilbert J.A."/>
            <person name="Hartmann E.M."/>
        </authorList>
    </citation>
    <scope>NUCLEOTIDE SEQUENCE [LARGE SCALE GENOMIC DNA]</scope>
    <source>
        <strain evidence="4 5">AF060A6</strain>
    </source>
</reference>
<dbReference type="SUPFAM" id="SSF55347">
    <property type="entry name" value="Glyceraldehyde-3-phosphate dehydrogenase-like, C-terminal domain"/>
    <property type="match status" value="1"/>
</dbReference>
<comment type="caution">
    <text evidence="4">The sequence shown here is derived from an EMBL/GenBank/DDBJ whole genome shotgun (WGS) entry which is preliminary data.</text>
</comment>
<dbReference type="Proteomes" id="UP000306477">
    <property type="component" value="Unassembled WGS sequence"/>
</dbReference>
<dbReference type="AlphaFoldDB" id="A0A4S3PS46"/>
<dbReference type="InterPro" id="IPR036291">
    <property type="entry name" value="NAD(P)-bd_dom_sf"/>
</dbReference>
<evidence type="ECO:0000256" key="1">
    <source>
        <dbReference type="ARBA" id="ARBA00023002"/>
    </source>
</evidence>
<evidence type="ECO:0000313" key="4">
    <source>
        <dbReference type="EMBL" id="THE12224.1"/>
    </source>
</evidence>
<dbReference type="STRING" id="1033734.GCA_000285535_03329"/>
<gene>
    <name evidence="4" type="ORF">E1I69_11950</name>
</gene>
<dbReference type="SUPFAM" id="SSF51735">
    <property type="entry name" value="NAD(P)-binding Rossmann-fold domains"/>
    <property type="match status" value="1"/>
</dbReference>
<name>A0A4S3PS46_9BACI</name>
<sequence length="328" mass="36584">MSYKKVRWGVIGCGNVTEVKSGPAFQKIANSELVAVMRRTGELAKDYAERHHVPKWYDNADELIQDLEVDAIYIATPPGSHKEYTLKAAKAGKPVYVEKPMARNYEECEEMIDACKVANVPLYVAYYRRAQQRFLKIKELLENGAVGEVRFVSTTQYRMATEDPNALPWRVQPEVSGGGLFFDLGSHTLDILDFLLGPIKEVYGFASNQGGRYKAEDIVTGTYLFESGIHGVGNWCFAAFQEEDINEIVGSKGKITFSTFGNEPILLTTANGTEEWRFERPQHVHQPLVETIVAELTGKSGVCPSTGESGARTNWVMGEMVKGYYTAK</sequence>
<evidence type="ECO:0000313" key="5">
    <source>
        <dbReference type="Proteomes" id="UP000306477"/>
    </source>
</evidence>
<accession>A0A4S3PS46</accession>
<feature type="domain" description="GFO/IDH/MocA-like oxidoreductase" evidence="3">
    <location>
        <begin position="134"/>
        <end position="255"/>
    </location>
</feature>
<dbReference type="Pfam" id="PF22725">
    <property type="entry name" value="GFO_IDH_MocA_C3"/>
    <property type="match status" value="1"/>
</dbReference>
<dbReference type="InterPro" id="IPR050463">
    <property type="entry name" value="Gfo/Idh/MocA_oxidrdct_glycsds"/>
</dbReference>
<dbReference type="RefSeq" id="WP_136379846.1">
    <property type="nucleotide sequence ID" value="NZ_SLUB01000019.1"/>
</dbReference>
<dbReference type="InterPro" id="IPR000683">
    <property type="entry name" value="Gfo/Idh/MocA-like_OxRdtase_N"/>
</dbReference>
<dbReference type="PANTHER" id="PTHR43818">
    <property type="entry name" value="BCDNA.GH03377"/>
    <property type="match status" value="1"/>
</dbReference>
<dbReference type="GO" id="GO:0000166">
    <property type="term" value="F:nucleotide binding"/>
    <property type="evidence" value="ECO:0007669"/>
    <property type="project" value="InterPro"/>
</dbReference>
<dbReference type="EMBL" id="SLUB01000019">
    <property type="protein sequence ID" value="THE12224.1"/>
    <property type="molecule type" value="Genomic_DNA"/>
</dbReference>
<evidence type="ECO:0000259" key="3">
    <source>
        <dbReference type="Pfam" id="PF22725"/>
    </source>
</evidence>
<feature type="domain" description="Gfo/Idh/MocA-like oxidoreductase N-terminal" evidence="2">
    <location>
        <begin position="6"/>
        <end position="126"/>
    </location>
</feature>
<dbReference type="InterPro" id="IPR055170">
    <property type="entry name" value="GFO_IDH_MocA-like_dom"/>
</dbReference>
<keyword evidence="1" id="KW-0560">Oxidoreductase</keyword>
<organism evidence="4 5">
    <name type="scientific">Bacillus timonensis</name>
    <dbReference type="NCBI Taxonomy" id="1033734"/>
    <lineage>
        <taxon>Bacteria</taxon>
        <taxon>Bacillati</taxon>
        <taxon>Bacillota</taxon>
        <taxon>Bacilli</taxon>
        <taxon>Bacillales</taxon>
        <taxon>Bacillaceae</taxon>
        <taxon>Bacillus</taxon>
    </lineage>
</organism>
<dbReference type="Gene3D" id="3.40.50.720">
    <property type="entry name" value="NAD(P)-binding Rossmann-like Domain"/>
    <property type="match status" value="1"/>
</dbReference>
<dbReference type="Pfam" id="PF01408">
    <property type="entry name" value="GFO_IDH_MocA"/>
    <property type="match status" value="1"/>
</dbReference>
<evidence type="ECO:0000259" key="2">
    <source>
        <dbReference type="Pfam" id="PF01408"/>
    </source>
</evidence>
<dbReference type="OrthoDB" id="9815825at2"/>
<dbReference type="PANTHER" id="PTHR43818:SF11">
    <property type="entry name" value="BCDNA.GH03377"/>
    <property type="match status" value="1"/>
</dbReference>
<dbReference type="Gene3D" id="3.30.360.10">
    <property type="entry name" value="Dihydrodipicolinate Reductase, domain 2"/>
    <property type="match status" value="1"/>
</dbReference>
<keyword evidence="5" id="KW-1185">Reference proteome</keyword>
<protein>
    <submittedName>
        <fullName evidence="4">Gfo/Idh/MocA family oxidoreductase</fullName>
    </submittedName>
</protein>
<dbReference type="GO" id="GO:0016491">
    <property type="term" value="F:oxidoreductase activity"/>
    <property type="evidence" value="ECO:0007669"/>
    <property type="project" value="UniProtKB-KW"/>
</dbReference>
<proteinExistence type="predicted"/>